<dbReference type="InterPro" id="IPR008826">
    <property type="entry name" value="Se-bd"/>
</dbReference>
<dbReference type="AlphaFoldDB" id="T1H1P7"/>
<dbReference type="STRING" id="36166.T1H1P7"/>
<dbReference type="SUPFAM" id="SSF75011">
    <property type="entry name" value="3-carboxy-cis,cis-mucoante lactonizing enzyme"/>
    <property type="match status" value="1"/>
</dbReference>
<dbReference type="EMBL" id="CAQQ02387947">
    <property type="status" value="NOT_ANNOTATED_CDS"/>
    <property type="molecule type" value="Genomic_DNA"/>
</dbReference>
<dbReference type="PANTHER" id="PTHR23300:SF0">
    <property type="entry name" value="METHANETHIOL OXIDASE"/>
    <property type="match status" value="1"/>
</dbReference>
<evidence type="ECO:0000256" key="1">
    <source>
        <dbReference type="ARBA" id="ARBA00005606"/>
    </source>
</evidence>
<keyword evidence="4" id="KW-1185">Reference proteome</keyword>
<comment type="similarity">
    <text evidence="1">Belongs to the selenium-binding protein family.</text>
</comment>
<proteinExistence type="inferred from homology"/>
<name>T1H1P7_MEGSC</name>
<dbReference type="Proteomes" id="UP000015102">
    <property type="component" value="Unassembled WGS sequence"/>
</dbReference>
<protein>
    <recommendedName>
        <fullName evidence="5">Methanethiol oxidase</fullName>
    </recommendedName>
</protein>
<dbReference type="PANTHER" id="PTHR23300">
    <property type="entry name" value="METHANETHIOL OXIDASE"/>
    <property type="match status" value="1"/>
</dbReference>
<keyword evidence="2" id="KW-0711">Selenium</keyword>
<dbReference type="GO" id="GO:0008430">
    <property type="term" value="F:selenium binding"/>
    <property type="evidence" value="ECO:0007669"/>
    <property type="project" value="InterPro"/>
</dbReference>
<dbReference type="Pfam" id="PF05694">
    <property type="entry name" value="SBP56"/>
    <property type="match status" value="1"/>
</dbReference>
<reference evidence="3" key="2">
    <citation type="submission" date="2015-06" db="UniProtKB">
        <authorList>
            <consortium name="EnsemblMetazoa"/>
        </authorList>
    </citation>
    <scope>IDENTIFICATION</scope>
</reference>
<evidence type="ECO:0000313" key="3">
    <source>
        <dbReference type="EnsemblMetazoa" id="MESCA010114-PA"/>
    </source>
</evidence>
<accession>T1H1P7</accession>
<evidence type="ECO:0000313" key="4">
    <source>
        <dbReference type="Proteomes" id="UP000015102"/>
    </source>
</evidence>
<dbReference type="HOGENOM" id="CLU_032512_0_0_1"/>
<evidence type="ECO:0008006" key="5">
    <source>
        <dbReference type="Google" id="ProtNLM"/>
    </source>
</evidence>
<organism evidence="3 4">
    <name type="scientific">Megaselia scalaris</name>
    <name type="common">Humpbacked fly</name>
    <name type="synonym">Phora scalaris</name>
    <dbReference type="NCBI Taxonomy" id="36166"/>
    <lineage>
        <taxon>Eukaryota</taxon>
        <taxon>Metazoa</taxon>
        <taxon>Ecdysozoa</taxon>
        <taxon>Arthropoda</taxon>
        <taxon>Hexapoda</taxon>
        <taxon>Insecta</taxon>
        <taxon>Pterygota</taxon>
        <taxon>Neoptera</taxon>
        <taxon>Endopterygota</taxon>
        <taxon>Diptera</taxon>
        <taxon>Brachycera</taxon>
        <taxon>Muscomorpha</taxon>
        <taxon>Platypezoidea</taxon>
        <taxon>Phoridae</taxon>
        <taxon>Megaseliini</taxon>
        <taxon>Megaselia</taxon>
    </lineage>
</organism>
<reference evidence="4" key="1">
    <citation type="submission" date="2013-02" db="EMBL/GenBank/DDBJ databases">
        <authorList>
            <person name="Hughes D."/>
        </authorList>
    </citation>
    <scope>NUCLEOTIDE SEQUENCE</scope>
    <source>
        <strain>Durham</strain>
        <strain evidence="4">NC isolate 2 -- Noor lab</strain>
    </source>
</reference>
<dbReference type="EnsemblMetazoa" id="MESCA010114-RA">
    <property type="protein sequence ID" value="MESCA010114-PA"/>
    <property type="gene ID" value="MESCA010114"/>
</dbReference>
<sequence length="345" mass="39824">MVPKRDKLVMPSLNSDRIYIVDTGTNPRKPEMFKEIGEEVFRKHNVTAPHTTHCLADGNIMISTMGDSEGNAKGDFILFNKDFECVGTWTKGKTALCGYDFWYQPYFNTMISSEWGAPKLFRRGWEDSDLDDLTQYGCRLNVYDWTERKLRQTIDLGQDGFTPLEIRFLHDPKEPQGFVGCCLNAKVFHFYKEPDSDKFVATKVIDCYPKKVEGYSSEYVNGMMSDILLSLNDKFLYFSNWLHGDVRQYDVSDPKNPKLTGQIFLGGKILKDSNVKVIEDKELSEQPSPCYIKDRRLYGGPQMLQLSLDGKRLYVSSSLYSPWDKMFYPEMSKMVELLYKSTVIL</sequence>
<dbReference type="OMA" id="GYPHTSH"/>
<evidence type="ECO:0000256" key="2">
    <source>
        <dbReference type="ARBA" id="ARBA00023266"/>
    </source>
</evidence>